<dbReference type="AlphaFoldDB" id="A0A6N3H072"/>
<name>A0A6N3H072_9CLOT</name>
<keyword evidence="1" id="KW-0472">Membrane</keyword>
<dbReference type="EMBL" id="CACRTO010000050">
    <property type="protein sequence ID" value="VYU69742.1"/>
    <property type="molecule type" value="Genomic_DNA"/>
</dbReference>
<sequence length="342" mass="40178">MKRNNKSIFIISMLSTISIFVITFILSNIITSLKLGPFELKSNYYILNVNTYEIDFNVEEEKGSLLINQLYNLFMNYENLLVIKEPLTYEKLYIYDPLTYFKDFEMEGDYFSKDDFFDKENNNILIYNQSDYLSLMKNNKIYIKDEYKNVIGKYTLNNPLKRSQRGYYLIETFQRDTDAKGNYYIKNADESLIKEMINIFKNEGYSVSSFNSNETSNVSFKNLINRKETFLMLPTLLIILFAEFITFSLISIKNRDLINIHYLFGGREKNIFIFMIKEAKESFILGSFVGGLLGVIILKLIYGNVDLISLLISVITNLILEILIMFISFKRSKYKIVKEDLI</sequence>
<keyword evidence="1" id="KW-1133">Transmembrane helix</keyword>
<feature type="transmembrane region" description="Helical" evidence="1">
    <location>
        <begin position="308"/>
        <end position="329"/>
    </location>
</feature>
<organism evidence="2">
    <name type="scientific">Clostridium tertium</name>
    <dbReference type="NCBI Taxonomy" id="1559"/>
    <lineage>
        <taxon>Bacteria</taxon>
        <taxon>Bacillati</taxon>
        <taxon>Bacillota</taxon>
        <taxon>Clostridia</taxon>
        <taxon>Eubacteriales</taxon>
        <taxon>Clostridiaceae</taxon>
        <taxon>Clostridium</taxon>
    </lineage>
</organism>
<evidence type="ECO:0008006" key="3">
    <source>
        <dbReference type="Google" id="ProtNLM"/>
    </source>
</evidence>
<accession>A0A6N3H072</accession>
<evidence type="ECO:0000313" key="2">
    <source>
        <dbReference type="EMBL" id="VYU69742.1"/>
    </source>
</evidence>
<feature type="transmembrane region" description="Helical" evidence="1">
    <location>
        <begin position="7"/>
        <end position="30"/>
    </location>
</feature>
<evidence type="ECO:0000256" key="1">
    <source>
        <dbReference type="SAM" id="Phobius"/>
    </source>
</evidence>
<proteinExistence type="predicted"/>
<keyword evidence="1" id="KW-0812">Transmembrane</keyword>
<reference evidence="2" key="1">
    <citation type="submission" date="2019-11" db="EMBL/GenBank/DDBJ databases">
        <authorList>
            <person name="Feng L."/>
        </authorList>
    </citation>
    <scope>NUCLEOTIDE SEQUENCE</scope>
    <source>
        <strain evidence="2">CTertiumLFYP3</strain>
    </source>
</reference>
<feature type="transmembrane region" description="Helical" evidence="1">
    <location>
        <begin position="283"/>
        <end position="302"/>
    </location>
</feature>
<gene>
    <name evidence="2" type="ORF">CTLFYP3_00211</name>
</gene>
<dbReference type="RefSeq" id="WP_156627997.1">
    <property type="nucleotide sequence ID" value="NZ_CACRTO010000050.1"/>
</dbReference>
<protein>
    <recommendedName>
        <fullName evidence="3">FtsX-like permease family protein</fullName>
    </recommendedName>
</protein>
<feature type="transmembrane region" description="Helical" evidence="1">
    <location>
        <begin position="230"/>
        <end position="252"/>
    </location>
</feature>